<gene>
    <name evidence="2" type="ORF">NCTC12112_00463</name>
</gene>
<name>A0AAX1TS77_9FUSO</name>
<proteinExistence type="predicted"/>
<evidence type="ECO:0000313" key="3">
    <source>
        <dbReference type="Proteomes" id="UP000249008"/>
    </source>
</evidence>
<protein>
    <submittedName>
        <fullName evidence="2">SMI1 / KNR4 family</fullName>
    </submittedName>
</protein>
<dbReference type="RefSeq" id="WP_005979440.1">
    <property type="nucleotide sequence ID" value="NZ_CABKNW010000004.1"/>
</dbReference>
<feature type="domain" description="Knr4/Smi1-like" evidence="1">
    <location>
        <begin position="35"/>
        <end position="189"/>
    </location>
</feature>
<dbReference type="AlphaFoldDB" id="A0AAX1TS77"/>
<organism evidence="2 3">
    <name type="scientific">Fusobacterium ulcerans</name>
    <dbReference type="NCBI Taxonomy" id="861"/>
    <lineage>
        <taxon>Bacteria</taxon>
        <taxon>Fusobacteriati</taxon>
        <taxon>Fusobacteriota</taxon>
        <taxon>Fusobacteriia</taxon>
        <taxon>Fusobacteriales</taxon>
        <taxon>Fusobacteriaceae</taxon>
        <taxon>Fusobacterium</taxon>
    </lineage>
</organism>
<dbReference type="KEGG" id="ful:C4N20_09545"/>
<dbReference type="Pfam" id="PF09346">
    <property type="entry name" value="SMI1_KNR4"/>
    <property type="match status" value="1"/>
</dbReference>
<reference evidence="2 3" key="1">
    <citation type="submission" date="2018-06" db="EMBL/GenBank/DDBJ databases">
        <authorList>
            <consortium name="Pathogen Informatics"/>
            <person name="Doyle S."/>
        </authorList>
    </citation>
    <scope>NUCLEOTIDE SEQUENCE [LARGE SCALE GENOMIC DNA]</scope>
    <source>
        <strain evidence="2 3">NCTC12112</strain>
    </source>
</reference>
<dbReference type="Proteomes" id="UP000249008">
    <property type="component" value="Chromosome 1"/>
</dbReference>
<evidence type="ECO:0000259" key="1">
    <source>
        <dbReference type="SMART" id="SM00860"/>
    </source>
</evidence>
<dbReference type="SMART" id="SM00860">
    <property type="entry name" value="SMI1_KNR4"/>
    <property type="match status" value="1"/>
</dbReference>
<dbReference type="InterPro" id="IPR037883">
    <property type="entry name" value="Knr4/Smi1-like_sf"/>
</dbReference>
<accession>A0AAX1TS77</accession>
<sequence>MEIKIIKEKLEKLIKLDKDFSIFGSSSHEYIINPKLTEEEIQNFEEKNQITLPDEYREYLKNIGNGGAGPFYGLLELEDNDNNLMDLSMEFPYTYDKPLKLFEVYETMDEMDDENEEEQEQFLNEIYEKSVRGIIFLTHEGCGMYSVLVVKGEEYGNVWYFDFANDAGVYPLTSEKTGKSMRFFEWMELWIDKSLACVEKGEEELKGYAFYIKDIGEE</sequence>
<dbReference type="Gene3D" id="3.40.1580.10">
    <property type="entry name" value="SMI1/KNR4-like"/>
    <property type="match status" value="1"/>
</dbReference>
<dbReference type="EMBL" id="LS483487">
    <property type="protein sequence ID" value="SQJ00108.1"/>
    <property type="molecule type" value="Genomic_DNA"/>
</dbReference>
<dbReference type="GeneID" id="78455055"/>
<dbReference type="InterPro" id="IPR018958">
    <property type="entry name" value="Knr4/Smi1-like_dom"/>
</dbReference>
<evidence type="ECO:0000313" key="2">
    <source>
        <dbReference type="EMBL" id="SQJ00108.1"/>
    </source>
</evidence>
<dbReference type="SUPFAM" id="SSF160631">
    <property type="entry name" value="SMI1/KNR4-like"/>
    <property type="match status" value="1"/>
</dbReference>